<feature type="transmembrane region" description="Helical" evidence="2">
    <location>
        <begin position="238"/>
        <end position="260"/>
    </location>
</feature>
<feature type="transmembrane region" description="Helical" evidence="2">
    <location>
        <begin position="324"/>
        <end position="346"/>
    </location>
</feature>
<keyword evidence="2" id="KW-1133">Transmembrane helix</keyword>
<gene>
    <name evidence="3" type="ORF">VitviT2T_005279</name>
</gene>
<feature type="transmembrane region" description="Helical" evidence="2">
    <location>
        <begin position="487"/>
        <end position="508"/>
    </location>
</feature>
<feature type="transmembrane region" description="Helical" evidence="2">
    <location>
        <begin position="63"/>
        <end position="86"/>
    </location>
</feature>
<protein>
    <submittedName>
        <fullName evidence="3">Uncharacterized protein</fullName>
    </submittedName>
</protein>
<organism evidence="3 4">
    <name type="scientific">Vitis vinifera</name>
    <name type="common">Grape</name>
    <dbReference type="NCBI Taxonomy" id="29760"/>
    <lineage>
        <taxon>Eukaryota</taxon>
        <taxon>Viridiplantae</taxon>
        <taxon>Streptophyta</taxon>
        <taxon>Embryophyta</taxon>
        <taxon>Tracheophyta</taxon>
        <taxon>Spermatophyta</taxon>
        <taxon>Magnoliopsida</taxon>
        <taxon>eudicotyledons</taxon>
        <taxon>Gunneridae</taxon>
        <taxon>Pentapetalae</taxon>
        <taxon>rosids</taxon>
        <taxon>Vitales</taxon>
        <taxon>Vitaceae</taxon>
        <taxon>Viteae</taxon>
        <taxon>Vitis</taxon>
    </lineage>
</organism>
<feature type="transmembrane region" description="Helical" evidence="2">
    <location>
        <begin position="358"/>
        <end position="377"/>
    </location>
</feature>
<dbReference type="InterPro" id="IPR036259">
    <property type="entry name" value="MFS_trans_sf"/>
</dbReference>
<feature type="transmembrane region" description="Helical" evidence="2">
    <location>
        <begin position="137"/>
        <end position="156"/>
    </location>
</feature>
<feature type="transmembrane region" description="Helical" evidence="2">
    <location>
        <begin position="453"/>
        <end position="475"/>
    </location>
</feature>
<feature type="transmembrane region" description="Helical" evidence="2">
    <location>
        <begin position="421"/>
        <end position="441"/>
    </location>
</feature>
<feature type="transmembrane region" description="Helical" evidence="2">
    <location>
        <begin position="272"/>
        <end position="294"/>
    </location>
</feature>
<reference evidence="3 4" key="1">
    <citation type="journal article" date="2023" name="Hortic Res">
        <title>The complete reference genome for grapevine (Vitis vinifera L.) genetics and breeding.</title>
        <authorList>
            <person name="Shi X."/>
            <person name="Cao S."/>
            <person name="Wang X."/>
            <person name="Huang S."/>
            <person name="Wang Y."/>
            <person name="Liu Z."/>
            <person name="Liu W."/>
            <person name="Leng X."/>
            <person name="Peng Y."/>
            <person name="Wang N."/>
            <person name="Wang Y."/>
            <person name="Ma Z."/>
            <person name="Xu X."/>
            <person name="Zhang F."/>
            <person name="Xue H."/>
            <person name="Zhong H."/>
            <person name="Wang Y."/>
            <person name="Zhang K."/>
            <person name="Velt A."/>
            <person name="Avia K."/>
            <person name="Holtgrawe D."/>
            <person name="Grimplet J."/>
            <person name="Matus J.T."/>
            <person name="Ware D."/>
            <person name="Wu X."/>
            <person name="Wang H."/>
            <person name="Liu C."/>
            <person name="Fang Y."/>
            <person name="Rustenholz C."/>
            <person name="Cheng Z."/>
            <person name="Xiao H."/>
            <person name="Zhou Y."/>
        </authorList>
    </citation>
    <scope>NUCLEOTIDE SEQUENCE [LARGE SCALE GENOMIC DNA]</scope>
    <source>
        <strain evidence="4">cv. Pinot noir / PN40024</strain>
        <tissue evidence="3">Leaf</tissue>
    </source>
</reference>
<name>A0ABY9BSS2_VITVI</name>
<keyword evidence="4" id="KW-1185">Reference proteome</keyword>
<keyword evidence="2" id="KW-0472">Membrane</keyword>
<accession>A0ABY9BSS2</accession>
<feature type="transmembrane region" description="Helical" evidence="2">
    <location>
        <begin position="168"/>
        <end position="187"/>
    </location>
</feature>
<dbReference type="PANTHER" id="PTHR37891">
    <property type="entry name" value="OS06G0113900 PROTEIN"/>
    <property type="match status" value="1"/>
</dbReference>
<feature type="transmembrane region" description="Helical" evidence="2">
    <location>
        <begin position="193"/>
        <end position="210"/>
    </location>
</feature>
<dbReference type="SUPFAM" id="SSF103473">
    <property type="entry name" value="MFS general substrate transporter"/>
    <property type="match status" value="1"/>
</dbReference>
<dbReference type="PANTHER" id="PTHR37891:SF1">
    <property type="entry name" value="OS06G0113900 PROTEIN"/>
    <property type="match status" value="1"/>
</dbReference>
<feature type="region of interest" description="Disordered" evidence="1">
    <location>
        <begin position="521"/>
        <end position="540"/>
    </location>
</feature>
<evidence type="ECO:0000313" key="3">
    <source>
        <dbReference type="EMBL" id="WJZ85759.1"/>
    </source>
</evidence>
<dbReference type="EMBL" id="CP126651">
    <property type="protein sequence ID" value="WJZ85759.1"/>
    <property type="molecule type" value="Genomic_DNA"/>
</dbReference>
<proteinExistence type="predicted"/>
<evidence type="ECO:0000313" key="4">
    <source>
        <dbReference type="Proteomes" id="UP001227230"/>
    </source>
</evidence>
<feature type="compositionally biased region" description="Basic and acidic residues" evidence="1">
    <location>
        <begin position="530"/>
        <end position="540"/>
    </location>
</feature>
<dbReference type="Proteomes" id="UP001227230">
    <property type="component" value="Chromosome 4"/>
</dbReference>
<evidence type="ECO:0000256" key="2">
    <source>
        <dbReference type="SAM" id="Phobius"/>
    </source>
</evidence>
<evidence type="ECO:0000256" key="1">
    <source>
        <dbReference type="SAM" id="MobiDB-lite"/>
    </source>
</evidence>
<keyword evidence="2" id="KW-0812">Transmembrane</keyword>
<feature type="transmembrane region" description="Helical" evidence="2">
    <location>
        <begin position="389"/>
        <end position="409"/>
    </location>
</feature>
<sequence length="540" mass="59146">MAEMSSTPNVNRSGILQVVKEDEENMATPDVQDAAMKIERAMEVYKSYGGFEEAPTKLEVFTWYLYAMCTYFIHTVLIPIVFPLFISEIRSHESETRSGFVENSRGLNCSLKEMDLYYGLTNSTITVNGSSFSPFEWTSISWGVGLILACPILGFIAKHLDHGQNQQLIAATATAIGAIFCLPSGFFKTKWIFPPYIVAIVAAYTVCTASHTRHLGLMIRGFTGHPISKSQFSDRRGVAGWLSVHATSAGCLGAAIISTFTYHMLYPSEKFISLWIVSIFSGLKWLIGIFHIFMVNRPAPITALSATYSTTPHVVSIFKYPQAIGSLFGVFLASFSTMCIFAAAVLHAVGQLCLRPPHLLHLWLLYFLVPLISLPLLQPLQKVLKADAVKMQLLGLLLSVTTAGFGFYYQEKNWSRGHIMFFAALQSTAAGLLHAFGRVLLLDCSPYGKEGAFSVWYSWVREIGTCLGFAVATAIPGKIGKSLGTSFIMLVVATLVLIFGNISSFGGAEAAGHLREESVKGSPVYGLDSTEMKPSHVETP</sequence>